<dbReference type="Proteomes" id="UP000019402">
    <property type="component" value="Unassembled WGS sequence"/>
</dbReference>
<name>W7Y4H6_9BACT</name>
<proteinExistence type="predicted"/>
<dbReference type="RefSeq" id="WP_052343166.1">
    <property type="nucleotide sequence ID" value="NZ_BAMD01000016.1"/>
</dbReference>
<dbReference type="EMBL" id="BAMD01000016">
    <property type="protein sequence ID" value="GAF03007.1"/>
    <property type="molecule type" value="Genomic_DNA"/>
</dbReference>
<dbReference type="InterPro" id="IPR011008">
    <property type="entry name" value="Dimeric_a/b-barrel"/>
</dbReference>
<dbReference type="STRING" id="869213.GCA_000517085_02347"/>
<gene>
    <name evidence="2" type="ORF">JCM21142_41660</name>
</gene>
<dbReference type="GO" id="GO:0004497">
    <property type="term" value="F:monooxygenase activity"/>
    <property type="evidence" value="ECO:0007669"/>
    <property type="project" value="UniProtKB-KW"/>
</dbReference>
<reference evidence="2 3" key="1">
    <citation type="journal article" date="2014" name="Genome Announc.">
        <title>Draft Genome Sequence of Cytophaga fermentans JCM 21142T, a Facultative Anaerobe Isolated from Marine Mud.</title>
        <authorList>
            <person name="Starns D."/>
            <person name="Oshima K."/>
            <person name="Suda W."/>
            <person name="Iino T."/>
            <person name="Yuki M."/>
            <person name="Inoue J."/>
            <person name="Kitamura K."/>
            <person name="Iida T."/>
            <person name="Darby A."/>
            <person name="Hattori M."/>
            <person name="Ohkuma M."/>
        </authorList>
    </citation>
    <scope>NUCLEOTIDE SEQUENCE [LARGE SCALE GENOMIC DNA]</scope>
    <source>
        <strain evidence="2 3">JCM 21142</strain>
    </source>
</reference>
<dbReference type="Pfam" id="PF03992">
    <property type="entry name" value="ABM"/>
    <property type="match status" value="1"/>
</dbReference>
<protein>
    <submittedName>
        <fullName evidence="2">Putative monooxygenase YcnE</fullName>
    </submittedName>
</protein>
<evidence type="ECO:0000313" key="2">
    <source>
        <dbReference type="EMBL" id="GAF03007.1"/>
    </source>
</evidence>
<dbReference type="InterPro" id="IPR007138">
    <property type="entry name" value="ABM_dom"/>
</dbReference>
<feature type="domain" description="ABM" evidence="1">
    <location>
        <begin position="1"/>
        <end position="91"/>
    </location>
</feature>
<organism evidence="2 3">
    <name type="scientific">Saccharicrinis fermentans DSM 9555 = JCM 21142</name>
    <dbReference type="NCBI Taxonomy" id="869213"/>
    <lineage>
        <taxon>Bacteria</taxon>
        <taxon>Pseudomonadati</taxon>
        <taxon>Bacteroidota</taxon>
        <taxon>Bacteroidia</taxon>
        <taxon>Marinilabiliales</taxon>
        <taxon>Marinilabiliaceae</taxon>
        <taxon>Saccharicrinis</taxon>
    </lineage>
</organism>
<comment type="caution">
    <text evidence="2">The sequence shown here is derived from an EMBL/GenBank/DDBJ whole genome shotgun (WGS) entry which is preliminary data.</text>
</comment>
<dbReference type="InterPro" id="IPR050744">
    <property type="entry name" value="AI-2_Isomerase_LsrG"/>
</dbReference>
<dbReference type="PANTHER" id="PTHR33336:SF15">
    <property type="entry name" value="ABM DOMAIN-CONTAINING PROTEIN"/>
    <property type="match status" value="1"/>
</dbReference>
<keyword evidence="2" id="KW-0560">Oxidoreductase</keyword>
<evidence type="ECO:0000313" key="3">
    <source>
        <dbReference type="Proteomes" id="UP000019402"/>
    </source>
</evidence>
<dbReference type="SUPFAM" id="SSF54909">
    <property type="entry name" value="Dimeric alpha+beta barrel"/>
    <property type="match status" value="1"/>
</dbReference>
<keyword evidence="2" id="KW-0503">Monooxygenase</keyword>
<dbReference type="OrthoDB" id="9806189at2"/>
<sequence length="97" mass="11258">MILITVNFYPSAKHKEDFVLAFNKLAEASRKEDGCITYDIYPKGDGSSEFFLLEKWESKAKLDAHGKSAHFVEFMNAPKEWYEKETKITVYNAKEIE</sequence>
<dbReference type="AlphaFoldDB" id="W7Y4H6"/>
<keyword evidence="3" id="KW-1185">Reference proteome</keyword>
<dbReference type="PANTHER" id="PTHR33336">
    <property type="entry name" value="QUINOL MONOOXYGENASE YGIN-RELATED"/>
    <property type="match status" value="1"/>
</dbReference>
<dbReference type="eggNOG" id="COG1359">
    <property type="taxonomic scope" value="Bacteria"/>
</dbReference>
<dbReference type="Gene3D" id="3.30.70.100">
    <property type="match status" value="1"/>
</dbReference>
<evidence type="ECO:0000259" key="1">
    <source>
        <dbReference type="PROSITE" id="PS51725"/>
    </source>
</evidence>
<accession>W7Y4H6</accession>
<dbReference type="PROSITE" id="PS51725">
    <property type="entry name" value="ABM"/>
    <property type="match status" value="1"/>
</dbReference>